<evidence type="ECO:0000313" key="3">
    <source>
        <dbReference type="Proteomes" id="UP000182798"/>
    </source>
</evidence>
<accession>A0A1J5U9P4</accession>
<keyword evidence="1" id="KW-0472">Membrane</keyword>
<comment type="caution">
    <text evidence="2">The sequence shown here is derived from an EMBL/GenBank/DDBJ whole genome shotgun (WGS) entry which is preliminary data.</text>
</comment>
<dbReference type="EMBL" id="MIQH01000405">
    <property type="protein sequence ID" value="OIR25097.1"/>
    <property type="molecule type" value="Genomic_DNA"/>
</dbReference>
<feature type="transmembrane region" description="Helical" evidence="1">
    <location>
        <begin position="6"/>
        <end position="24"/>
    </location>
</feature>
<organism evidence="2 3">
    <name type="scientific">Bathymodiolus thermophilus thioautotrophic gill symbiont</name>
    <dbReference type="NCBI Taxonomy" id="2360"/>
    <lineage>
        <taxon>Bacteria</taxon>
        <taxon>Pseudomonadati</taxon>
        <taxon>Pseudomonadota</taxon>
        <taxon>Gammaproteobacteria</taxon>
        <taxon>sulfur-oxidizing symbionts</taxon>
    </lineage>
</organism>
<feature type="transmembrane region" description="Helical" evidence="1">
    <location>
        <begin position="162"/>
        <end position="179"/>
    </location>
</feature>
<evidence type="ECO:0000256" key="1">
    <source>
        <dbReference type="SAM" id="Phobius"/>
    </source>
</evidence>
<name>A0A1J5U9P4_9GAMM</name>
<feature type="transmembrane region" description="Helical" evidence="1">
    <location>
        <begin position="77"/>
        <end position="95"/>
    </location>
</feature>
<sequence length="437" mass="50915">MGILNNREISILLWFSIFLIVILFNKDLRSMIKNIVDTILCKQILIPIFSMVVYMLIVIYFLSVIDLWRCDQIKNSIVWFFSVALISMFEINNIKDSPNYFKDTLKNNLKVIVIIQFIISVYTFSLPLEIVFVPFMVFLAMMIAVSTSSKEHKIVEVALNKLLEYIGIGIIIFTIYKLFTEFSTIYQEKTFYDFVVPTLLSILFLPFLFLLSVYIHYKNTFVSLSIFIDNEKLLKYAKFKAFKSFIFNTSALRRWFKKVAHDKLQNKNEVDDSINYIFSIIDRESSPIDVDIKKGWSPYQAIKYLKEEGIEAGHYQELYDGEWFASSPLKELDNGIFSNNIAYYIDGTFDVVKILKIKLNINNLKYENQDMIYFITIIGILCYKALNVELSSNLRNALTGKILPYEEVIAPTTCKIEKDTNLNNSGYSIKFTIENNT</sequence>
<feature type="transmembrane region" description="Helical" evidence="1">
    <location>
        <begin position="130"/>
        <end position="150"/>
    </location>
</feature>
<proteinExistence type="predicted"/>
<reference evidence="3" key="1">
    <citation type="submission" date="2016-09" db="EMBL/GenBank/DDBJ databases">
        <title>Genome Sequence of Bathymodiolus thermophilus sulfur-oxidizing gill endosymbiont.</title>
        <authorList>
            <person name="Ponnudurai R."/>
            <person name="Kleiner M."/>
            <person name="Sayavedra L."/>
            <person name="Thuermer A."/>
            <person name="Felbeck H."/>
            <person name="Schlueter R."/>
            <person name="Schweder T."/>
            <person name="Markert S."/>
        </authorList>
    </citation>
    <scope>NUCLEOTIDE SEQUENCE [LARGE SCALE GENOMIC DNA]</scope>
    <source>
        <strain evidence="3">BAT/CrabSpa'14</strain>
    </source>
</reference>
<feature type="transmembrane region" description="Helical" evidence="1">
    <location>
        <begin position="107"/>
        <end position="124"/>
    </location>
</feature>
<dbReference type="AlphaFoldDB" id="A0A1J5U9P4"/>
<feature type="transmembrane region" description="Helical" evidence="1">
    <location>
        <begin position="191"/>
        <end position="215"/>
    </location>
</feature>
<protein>
    <submittedName>
        <fullName evidence="2">Uncharacterized protein</fullName>
    </submittedName>
</protein>
<gene>
    <name evidence="2" type="ORF">BGC33_05515</name>
</gene>
<dbReference type="Proteomes" id="UP000182798">
    <property type="component" value="Unassembled WGS sequence"/>
</dbReference>
<keyword evidence="1" id="KW-1133">Transmembrane helix</keyword>
<evidence type="ECO:0000313" key="2">
    <source>
        <dbReference type="EMBL" id="OIR25097.1"/>
    </source>
</evidence>
<feature type="transmembrane region" description="Helical" evidence="1">
    <location>
        <begin position="44"/>
        <end position="65"/>
    </location>
</feature>
<keyword evidence="1" id="KW-0812">Transmembrane</keyword>